<feature type="compositionally biased region" description="Polar residues" evidence="1">
    <location>
        <begin position="29"/>
        <end position="41"/>
    </location>
</feature>
<keyword evidence="3" id="KW-1185">Reference proteome</keyword>
<feature type="region of interest" description="Disordered" evidence="1">
    <location>
        <begin position="1"/>
        <end position="61"/>
    </location>
</feature>
<evidence type="ECO:0000313" key="2">
    <source>
        <dbReference type="EMBL" id="KAK4209445.1"/>
    </source>
</evidence>
<sequence>MHSVHSNTAETAIRQPPLLNLNPLDLAQPTKQYNMGSNNPKRSVPFGFNTPAPQSSDDNMTDISNRIRYLEESLRSAEIAVQKQQYEVYRALARSGLFGPGPHSQALSSKLELERSHLKSLELVVSDFKTKIEYLSWVKLNQHERDKMEVRRLHTSSVEDNTSDDGIDGMDILSTTTGTADWDDEIGSRSSEQGETASADLKDSEEEGETKPADCDSAISPREEGPGKAEAEAPTMQRLWMYGPVAVAEARPPKDQQPAILPEPRCFRAVKTHIGGSHAEPIVKKGDIFMVCGVLSQAPEVLIGYNPHNLTVGELPASSLETVPADDLDLYSPYDQVLPSRYKSSIWMAREDFAADQGGDDESDSASSSSDDDDEEDDDDNYKPYSGTLTWQEGDYVRMYHDFEKFIPRAPTGEDGSVKKPKVARPWDDCEMRVGFNLRTKQFGYFAGWSEDGWRFVDDDI</sequence>
<protein>
    <submittedName>
        <fullName evidence="2">Uncharacterized protein</fullName>
    </submittedName>
</protein>
<name>A0AAN6XZE0_9PEZI</name>
<proteinExistence type="predicted"/>
<feature type="compositionally biased region" description="Basic and acidic residues" evidence="1">
    <location>
        <begin position="221"/>
        <end position="231"/>
    </location>
</feature>
<reference evidence="2" key="1">
    <citation type="journal article" date="2023" name="Mol. Phylogenet. Evol.">
        <title>Genome-scale phylogeny and comparative genomics of the fungal order Sordariales.</title>
        <authorList>
            <person name="Hensen N."/>
            <person name="Bonometti L."/>
            <person name="Westerberg I."/>
            <person name="Brannstrom I.O."/>
            <person name="Guillou S."/>
            <person name="Cros-Aarteil S."/>
            <person name="Calhoun S."/>
            <person name="Haridas S."/>
            <person name="Kuo A."/>
            <person name="Mondo S."/>
            <person name="Pangilinan J."/>
            <person name="Riley R."/>
            <person name="LaButti K."/>
            <person name="Andreopoulos B."/>
            <person name="Lipzen A."/>
            <person name="Chen C."/>
            <person name="Yan M."/>
            <person name="Daum C."/>
            <person name="Ng V."/>
            <person name="Clum A."/>
            <person name="Steindorff A."/>
            <person name="Ohm R.A."/>
            <person name="Martin F."/>
            <person name="Silar P."/>
            <person name="Natvig D.O."/>
            <person name="Lalanne C."/>
            <person name="Gautier V."/>
            <person name="Ament-Velasquez S.L."/>
            <person name="Kruys A."/>
            <person name="Hutchinson M.I."/>
            <person name="Powell A.J."/>
            <person name="Barry K."/>
            <person name="Miller A.N."/>
            <person name="Grigoriev I.V."/>
            <person name="Debuchy R."/>
            <person name="Gladieux P."/>
            <person name="Hiltunen Thoren M."/>
            <person name="Johannesson H."/>
        </authorList>
    </citation>
    <scope>NUCLEOTIDE SEQUENCE</scope>
    <source>
        <strain evidence="2">PSN293</strain>
    </source>
</reference>
<feature type="compositionally biased region" description="Low complexity" evidence="1">
    <location>
        <begin position="16"/>
        <end position="26"/>
    </location>
</feature>
<accession>A0AAN6XZE0</accession>
<dbReference type="Proteomes" id="UP001301769">
    <property type="component" value="Unassembled WGS sequence"/>
</dbReference>
<feature type="region of interest" description="Disordered" evidence="1">
    <location>
        <begin position="151"/>
        <end position="234"/>
    </location>
</feature>
<evidence type="ECO:0000256" key="1">
    <source>
        <dbReference type="SAM" id="MobiDB-lite"/>
    </source>
</evidence>
<feature type="compositionally biased region" description="Polar residues" evidence="1">
    <location>
        <begin position="1"/>
        <end position="10"/>
    </location>
</feature>
<gene>
    <name evidence="2" type="ORF">QBC37DRAFT_54278</name>
</gene>
<dbReference type="EMBL" id="MU858205">
    <property type="protein sequence ID" value="KAK4209445.1"/>
    <property type="molecule type" value="Genomic_DNA"/>
</dbReference>
<feature type="compositionally biased region" description="Acidic residues" evidence="1">
    <location>
        <begin position="358"/>
        <end position="380"/>
    </location>
</feature>
<comment type="caution">
    <text evidence="2">The sequence shown here is derived from an EMBL/GenBank/DDBJ whole genome shotgun (WGS) entry which is preliminary data.</text>
</comment>
<feature type="compositionally biased region" description="Polar residues" evidence="1">
    <location>
        <begin position="51"/>
        <end position="61"/>
    </location>
</feature>
<reference evidence="2" key="2">
    <citation type="submission" date="2023-05" db="EMBL/GenBank/DDBJ databases">
        <authorList>
            <consortium name="Lawrence Berkeley National Laboratory"/>
            <person name="Steindorff A."/>
            <person name="Hensen N."/>
            <person name="Bonometti L."/>
            <person name="Westerberg I."/>
            <person name="Brannstrom I.O."/>
            <person name="Guillou S."/>
            <person name="Cros-Aarteil S."/>
            <person name="Calhoun S."/>
            <person name="Haridas S."/>
            <person name="Kuo A."/>
            <person name="Mondo S."/>
            <person name="Pangilinan J."/>
            <person name="Riley R."/>
            <person name="Labutti K."/>
            <person name="Andreopoulos B."/>
            <person name="Lipzen A."/>
            <person name="Chen C."/>
            <person name="Yanf M."/>
            <person name="Daum C."/>
            <person name="Ng V."/>
            <person name="Clum A."/>
            <person name="Ohm R."/>
            <person name="Martin F."/>
            <person name="Silar P."/>
            <person name="Natvig D."/>
            <person name="Lalanne C."/>
            <person name="Gautier V."/>
            <person name="Ament-Velasquez S.L."/>
            <person name="Kruys A."/>
            <person name="Hutchinson M.I."/>
            <person name="Powell A.J."/>
            <person name="Barry K."/>
            <person name="Miller A.N."/>
            <person name="Grigoriev I.V."/>
            <person name="Debuchy R."/>
            <person name="Gladieux P."/>
            <person name="Thoren M.H."/>
            <person name="Johannesson H."/>
        </authorList>
    </citation>
    <scope>NUCLEOTIDE SEQUENCE</scope>
    <source>
        <strain evidence="2">PSN293</strain>
    </source>
</reference>
<dbReference type="AlphaFoldDB" id="A0AAN6XZE0"/>
<organism evidence="2 3">
    <name type="scientific">Rhypophila decipiens</name>
    <dbReference type="NCBI Taxonomy" id="261697"/>
    <lineage>
        <taxon>Eukaryota</taxon>
        <taxon>Fungi</taxon>
        <taxon>Dikarya</taxon>
        <taxon>Ascomycota</taxon>
        <taxon>Pezizomycotina</taxon>
        <taxon>Sordariomycetes</taxon>
        <taxon>Sordariomycetidae</taxon>
        <taxon>Sordariales</taxon>
        <taxon>Naviculisporaceae</taxon>
        <taxon>Rhypophila</taxon>
    </lineage>
</organism>
<evidence type="ECO:0000313" key="3">
    <source>
        <dbReference type="Proteomes" id="UP001301769"/>
    </source>
</evidence>
<feature type="region of interest" description="Disordered" evidence="1">
    <location>
        <begin position="355"/>
        <end position="388"/>
    </location>
</feature>